<dbReference type="CDD" id="cd00462">
    <property type="entry name" value="PTH"/>
    <property type="match status" value="1"/>
</dbReference>
<keyword evidence="2" id="KW-0378">Hydrolase</keyword>
<dbReference type="Proteomes" id="UP000177130">
    <property type="component" value="Unassembled WGS sequence"/>
</dbReference>
<sequence length="209" mass="22873">MFYIIGLGNPGQEYDNTRHNTGRMVAAIFAKQNGLSDFTFSKISNAEISEGKIGKEKVTVILPNTFMNKSGEALRKIKDLKIKTVNKIKVIPNLVVIHDELDVPFGKLKVSFNKSSGGHRGVESVIKAVKSEGFVRIRMGICPTTSGGKMKKPHGEDAVGDFILAKFKTVEETELKKILKSAGEAVKAVITEGKDKAMGKYNSLYTIPK</sequence>
<dbReference type="NCBIfam" id="TIGR00447">
    <property type="entry name" value="pth"/>
    <property type="match status" value="1"/>
</dbReference>
<keyword evidence="3" id="KW-0694">RNA-binding</keyword>
<dbReference type="SUPFAM" id="SSF53178">
    <property type="entry name" value="Peptidyl-tRNA hydrolase-like"/>
    <property type="match status" value="1"/>
</dbReference>
<comment type="caution">
    <text evidence="4">The sequence shown here is derived from an EMBL/GenBank/DDBJ whole genome shotgun (WGS) entry which is preliminary data.</text>
</comment>
<dbReference type="Gene3D" id="3.40.50.1470">
    <property type="entry name" value="Peptidyl-tRNA hydrolase"/>
    <property type="match status" value="1"/>
</dbReference>
<dbReference type="PANTHER" id="PTHR17224">
    <property type="entry name" value="PEPTIDYL-TRNA HYDROLASE"/>
    <property type="match status" value="1"/>
</dbReference>
<dbReference type="InterPro" id="IPR001328">
    <property type="entry name" value="Pept_tRNA_hydro"/>
</dbReference>
<dbReference type="EMBL" id="MHRK01000003">
    <property type="protein sequence ID" value="OHA24861.1"/>
    <property type="molecule type" value="Genomic_DNA"/>
</dbReference>
<evidence type="ECO:0000313" key="5">
    <source>
        <dbReference type="Proteomes" id="UP000177130"/>
    </source>
</evidence>
<evidence type="ECO:0000256" key="1">
    <source>
        <dbReference type="ARBA" id="ARBA00022555"/>
    </source>
</evidence>
<dbReference type="Pfam" id="PF01195">
    <property type="entry name" value="Pept_tRNA_hydro"/>
    <property type="match status" value="1"/>
</dbReference>
<keyword evidence="1" id="KW-0820">tRNA-binding</keyword>
<dbReference type="STRING" id="1802306.A3C72_04825"/>
<dbReference type="InterPro" id="IPR036416">
    <property type="entry name" value="Pept_tRNA_hydro_sf"/>
</dbReference>
<reference evidence="4 5" key="1">
    <citation type="journal article" date="2016" name="Nat. Commun.">
        <title>Thousands of microbial genomes shed light on interconnected biogeochemical processes in an aquifer system.</title>
        <authorList>
            <person name="Anantharaman K."/>
            <person name="Brown C.T."/>
            <person name="Hug L.A."/>
            <person name="Sharon I."/>
            <person name="Castelle C.J."/>
            <person name="Probst A.J."/>
            <person name="Thomas B.C."/>
            <person name="Singh A."/>
            <person name="Wilkins M.J."/>
            <person name="Karaoz U."/>
            <person name="Brodie E.L."/>
            <person name="Williams K.H."/>
            <person name="Hubbard S.S."/>
            <person name="Banfield J.F."/>
        </authorList>
    </citation>
    <scope>NUCLEOTIDE SEQUENCE [LARGE SCALE GENOMIC DNA]</scope>
</reference>
<proteinExistence type="predicted"/>
<gene>
    <name evidence="4" type="ORF">A3C72_04825</name>
</gene>
<dbReference type="GO" id="GO:0004045">
    <property type="term" value="F:peptidyl-tRNA hydrolase activity"/>
    <property type="evidence" value="ECO:0007669"/>
    <property type="project" value="InterPro"/>
</dbReference>
<dbReference type="GO" id="GO:0000049">
    <property type="term" value="F:tRNA binding"/>
    <property type="evidence" value="ECO:0007669"/>
    <property type="project" value="UniProtKB-KW"/>
</dbReference>
<evidence type="ECO:0000256" key="3">
    <source>
        <dbReference type="ARBA" id="ARBA00022884"/>
    </source>
</evidence>
<organism evidence="4 5">
    <name type="scientific">Candidatus Taylorbacteria bacterium RIFCSPHIGHO2_02_FULL_43_32b</name>
    <dbReference type="NCBI Taxonomy" id="1802306"/>
    <lineage>
        <taxon>Bacteria</taxon>
        <taxon>Candidatus Tayloriibacteriota</taxon>
    </lineage>
</organism>
<evidence type="ECO:0000256" key="2">
    <source>
        <dbReference type="ARBA" id="ARBA00022801"/>
    </source>
</evidence>
<dbReference type="PANTHER" id="PTHR17224:SF1">
    <property type="entry name" value="PEPTIDYL-TRNA HYDROLASE"/>
    <property type="match status" value="1"/>
</dbReference>
<evidence type="ECO:0000313" key="4">
    <source>
        <dbReference type="EMBL" id="OHA24861.1"/>
    </source>
</evidence>
<evidence type="ECO:0008006" key="6">
    <source>
        <dbReference type="Google" id="ProtNLM"/>
    </source>
</evidence>
<accession>A0A1G2MPC8</accession>
<name>A0A1G2MPC8_9BACT</name>
<dbReference type="AlphaFoldDB" id="A0A1G2MPC8"/>
<protein>
    <recommendedName>
        <fullName evidence="6">Peptidyl-tRNA hydrolase</fullName>
    </recommendedName>
</protein>